<keyword evidence="1" id="KW-0812">Transmembrane</keyword>
<keyword evidence="5" id="KW-1185">Reference proteome</keyword>
<dbReference type="InterPro" id="IPR001296">
    <property type="entry name" value="Glyco_trans_1"/>
</dbReference>
<dbReference type="OrthoDB" id="267270at2"/>
<dbReference type="Pfam" id="PF00534">
    <property type="entry name" value="Glycos_transf_1"/>
    <property type="match status" value="1"/>
</dbReference>
<evidence type="ECO:0000256" key="1">
    <source>
        <dbReference type="SAM" id="Phobius"/>
    </source>
</evidence>
<dbReference type="GO" id="GO:0016757">
    <property type="term" value="F:glycosyltransferase activity"/>
    <property type="evidence" value="ECO:0007669"/>
    <property type="project" value="InterPro"/>
</dbReference>
<keyword evidence="1" id="KW-1133">Transmembrane helix</keyword>
<reference evidence="4 5" key="1">
    <citation type="submission" date="2019-05" db="EMBL/GenBank/DDBJ databases">
        <title>Burkholderia sp. DHOD12, isolated from subtropical forest soil.</title>
        <authorList>
            <person name="Gao Z.-H."/>
            <person name="Qiu L.-H."/>
        </authorList>
    </citation>
    <scope>NUCLEOTIDE SEQUENCE [LARGE SCALE GENOMIC DNA]</scope>
    <source>
        <strain evidence="4 5">DHOD12</strain>
    </source>
</reference>
<dbReference type="Proteomes" id="UP000298656">
    <property type="component" value="Chromosome 2"/>
</dbReference>
<dbReference type="EMBL" id="CP040078">
    <property type="protein sequence ID" value="QCP54117.1"/>
    <property type="molecule type" value="Genomic_DNA"/>
</dbReference>
<keyword evidence="4" id="KW-0808">Transferase</keyword>
<name>A0A4P8J071_9BURK</name>
<feature type="domain" description="Glycosyltransferase subfamily 4-like N-terminal" evidence="3">
    <location>
        <begin position="16"/>
        <end position="191"/>
    </location>
</feature>
<feature type="domain" description="Glycosyl transferase family 1" evidence="2">
    <location>
        <begin position="218"/>
        <end position="358"/>
    </location>
</feature>
<dbReference type="Gene3D" id="3.40.50.2000">
    <property type="entry name" value="Glycogen Phosphorylase B"/>
    <property type="match status" value="2"/>
</dbReference>
<evidence type="ECO:0000313" key="4">
    <source>
        <dbReference type="EMBL" id="QCP54117.1"/>
    </source>
</evidence>
<dbReference type="PANTHER" id="PTHR45947:SF13">
    <property type="entry name" value="TRANSFERASE"/>
    <property type="match status" value="1"/>
</dbReference>
<dbReference type="SUPFAM" id="SSF53756">
    <property type="entry name" value="UDP-Glycosyltransferase/glycogen phosphorylase"/>
    <property type="match status" value="1"/>
</dbReference>
<evidence type="ECO:0000259" key="2">
    <source>
        <dbReference type="Pfam" id="PF00534"/>
    </source>
</evidence>
<sequence length="391" mass="43412">MNICLCSNRFPPSVVGGAELTVSYLAGGLKERGHKVSVLSLSDTHSRVVYDWKGVDVLALPNFNIYNQFYRGARSWIRKTVFSIVDIFNPFVFIAAILYFRGRKFDVLCTHNIKGIGPAIWLAAKLHGIPIVHVIHDYWMICPSSTMFKNGRACSGVCRSCAVASFPKGKLSRFVTSVVGVSNFALNRHIENNCFMGSKASVIHNSRPPMRNAGNVSKRDGTFIVGFIGRIEAEKGVRECFEAVKASGLSDVEIYVAGRDPDGVLKKLTEEFGGFRIKYFGFIEPEDFYSLVDVVVVTSMWDEPFGNVAFEPWEFSKPTVAFASGGLPEVFGDLKELVVGRGDVASLGAIIHRLAVDSSFYDHVSARCVERRAYFSPDRQVGEFERMLLEI</sequence>
<gene>
    <name evidence="4" type="ORF">FAZ95_34595</name>
</gene>
<organism evidence="4 5">
    <name type="scientific">Trinickia violacea</name>
    <dbReference type="NCBI Taxonomy" id="2571746"/>
    <lineage>
        <taxon>Bacteria</taxon>
        <taxon>Pseudomonadati</taxon>
        <taxon>Pseudomonadota</taxon>
        <taxon>Betaproteobacteria</taxon>
        <taxon>Burkholderiales</taxon>
        <taxon>Burkholderiaceae</taxon>
        <taxon>Trinickia</taxon>
    </lineage>
</organism>
<dbReference type="AlphaFoldDB" id="A0A4P8J071"/>
<evidence type="ECO:0000259" key="3">
    <source>
        <dbReference type="Pfam" id="PF13579"/>
    </source>
</evidence>
<protein>
    <submittedName>
        <fullName evidence="4">Glycosyltransferase</fullName>
    </submittedName>
</protein>
<proteinExistence type="predicted"/>
<dbReference type="InterPro" id="IPR050194">
    <property type="entry name" value="Glycosyltransferase_grp1"/>
</dbReference>
<keyword evidence="1" id="KW-0472">Membrane</keyword>
<accession>A0A4P8J071</accession>
<dbReference type="KEGG" id="tvl:FAZ95_34595"/>
<feature type="transmembrane region" description="Helical" evidence="1">
    <location>
        <begin position="81"/>
        <end position="100"/>
    </location>
</feature>
<dbReference type="PANTHER" id="PTHR45947">
    <property type="entry name" value="SULFOQUINOVOSYL TRANSFERASE SQD2"/>
    <property type="match status" value="1"/>
</dbReference>
<evidence type="ECO:0000313" key="5">
    <source>
        <dbReference type="Proteomes" id="UP000298656"/>
    </source>
</evidence>
<dbReference type="Pfam" id="PF13579">
    <property type="entry name" value="Glyco_trans_4_4"/>
    <property type="match status" value="1"/>
</dbReference>
<dbReference type="InterPro" id="IPR028098">
    <property type="entry name" value="Glyco_trans_4-like_N"/>
</dbReference>
<dbReference type="RefSeq" id="WP_137336885.1">
    <property type="nucleotide sequence ID" value="NZ_CP040078.1"/>
</dbReference>